<reference evidence="6" key="3">
    <citation type="journal article" date="2014" name="Nature">
        <title>Elephant shark genome provides unique insights into gnathostome evolution.</title>
        <authorList>
            <consortium name="International Elephant Shark Genome Sequencing Consortium"/>
            <person name="Venkatesh B."/>
            <person name="Lee A.P."/>
            <person name="Ravi V."/>
            <person name="Maurya A.K."/>
            <person name="Lian M.M."/>
            <person name="Swann J.B."/>
            <person name="Ohta Y."/>
            <person name="Flajnik M.F."/>
            <person name="Sutoh Y."/>
            <person name="Kasahara M."/>
            <person name="Hoon S."/>
            <person name="Gangu V."/>
            <person name="Roy S.W."/>
            <person name="Irimia M."/>
            <person name="Korzh V."/>
            <person name="Kondrychyn I."/>
            <person name="Lim Z.W."/>
            <person name="Tay B.H."/>
            <person name="Tohari S."/>
            <person name="Kong K.W."/>
            <person name="Ho S."/>
            <person name="Lorente-Galdos B."/>
            <person name="Quilez J."/>
            <person name="Marques-Bonet T."/>
            <person name="Raney B.J."/>
            <person name="Ingham P.W."/>
            <person name="Tay A."/>
            <person name="Hillier L.W."/>
            <person name="Minx P."/>
            <person name="Boehm T."/>
            <person name="Wilson R.K."/>
            <person name="Brenner S."/>
            <person name="Warren W.C."/>
        </authorList>
    </citation>
    <scope>NUCLEOTIDE SEQUENCE [LARGE SCALE GENOMIC DNA]</scope>
</reference>
<feature type="compositionally biased region" description="Low complexity" evidence="3">
    <location>
        <begin position="96"/>
        <end position="110"/>
    </location>
</feature>
<proteinExistence type="predicted"/>
<evidence type="ECO:0000259" key="4">
    <source>
        <dbReference type="PROSITE" id="PS50025"/>
    </source>
</evidence>
<dbReference type="PROSITE" id="PS50025">
    <property type="entry name" value="LAM_G_DOMAIN"/>
    <property type="match status" value="1"/>
</dbReference>
<reference evidence="6" key="1">
    <citation type="journal article" date="2006" name="Science">
        <title>Ancient noncoding elements conserved in the human genome.</title>
        <authorList>
            <person name="Venkatesh B."/>
            <person name="Kirkness E.F."/>
            <person name="Loh Y.H."/>
            <person name="Halpern A.L."/>
            <person name="Lee A.P."/>
            <person name="Johnson J."/>
            <person name="Dandona N."/>
            <person name="Viswanathan L.D."/>
            <person name="Tay A."/>
            <person name="Venter J.C."/>
            <person name="Strausberg R.L."/>
            <person name="Brenner S."/>
        </authorList>
    </citation>
    <scope>NUCLEOTIDE SEQUENCE [LARGE SCALE GENOMIC DNA]</scope>
</reference>
<dbReference type="InterPro" id="IPR001791">
    <property type="entry name" value="Laminin_G"/>
</dbReference>
<dbReference type="InterPro" id="IPR013320">
    <property type="entry name" value="ConA-like_dom_sf"/>
</dbReference>
<dbReference type="GeneTree" id="ENSGT00940000158504"/>
<dbReference type="InterPro" id="IPR050372">
    <property type="entry name" value="Neurexin-related_CASP"/>
</dbReference>
<comment type="caution">
    <text evidence="2">Lacks conserved residue(s) required for the propagation of feature annotation.</text>
</comment>
<dbReference type="InterPro" id="IPR000742">
    <property type="entry name" value="EGF"/>
</dbReference>
<dbReference type="InterPro" id="IPR056943">
    <property type="entry name" value="EGF_Pikachurin"/>
</dbReference>
<dbReference type="PROSITE" id="PS00022">
    <property type="entry name" value="EGF_1"/>
    <property type="match status" value="1"/>
</dbReference>
<evidence type="ECO:0000256" key="2">
    <source>
        <dbReference type="PROSITE-ProRule" id="PRU00122"/>
    </source>
</evidence>
<dbReference type="PANTHER" id="PTHR15036:SF88">
    <property type="entry name" value="PIKACHURIN"/>
    <property type="match status" value="1"/>
</dbReference>
<evidence type="ECO:0000313" key="6">
    <source>
        <dbReference type="Proteomes" id="UP000314986"/>
    </source>
</evidence>
<sequence>MVGWDLGAEINVVGWGWGVEAGCNSDLFSHLSGSGADGIGSGHYGQRYTVNSKIGDEDSFDIDDSDYDIYIEQLQSLPALKGGKKFRVQTPMTSNPTESVTQSKTTTTAPTKPPTTLPPPTTGPIQTDAPRSRGEAGQVLDTQCEEATCPVDSFCMNEYETGGCRCHCNLGKGGETCSDDVPVQYPRFYGYSYLTFEPLKNSYLKFQITIEFKTELEDGLLLYCGENELGRGDFLSLAVIRRRVHFRYNCGTGPAMLVSESKIQLGRWHTVTFGREGVNGWLRLDNDPPVTGKSKVTAPWQLPGHSGPL</sequence>
<dbReference type="Gene3D" id="2.60.120.200">
    <property type="match status" value="1"/>
</dbReference>
<feature type="domain" description="Laminin G" evidence="4">
    <location>
        <begin position="183"/>
        <end position="309"/>
    </location>
</feature>
<reference evidence="5" key="5">
    <citation type="submission" date="2025-09" db="UniProtKB">
        <authorList>
            <consortium name="Ensembl"/>
        </authorList>
    </citation>
    <scope>IDENTIFICATION</scope>
</reference>
<dbReference type="PANTHER" id="PTHR15036">
    <property type="entry name" value="PIKACHURIN-LIKE PROTEIN"/>
    <property type="match status" value="1"/>
</dbReference>
<feature type="compositionally biased region" description="Pro residues" evidence="3">
    <location>
        <begin position="111"/>
        <end position="122"/>
    </location>
</feature>
<name>A0A4W3GRZ9_CALMI</name>
<dbReference type="CDD" id="cd00110">
    <property type="entry name" value="LamG"/>
    <property type="match status" value="1"/>
</dbReference>
<dbReference type="Pfam" id="PF25016">
    <property type="entry name" value="EGF_Pikachurin"/>
    <property type="match status" value="1"/>
</dbReference>
<feature type="region of interest" description="Disordered" evidence="3">
    <location>
        <begin position="89"/>
        <end position="132"/>
    </location>
</feature>
<dbReference type="SMART" id="SM00282">
    <property type="entry name" value="LamG"/>
    <property type="match status" value="1"/>
</dbReference>
<dbReference type="Pfam" id="PF00054">
    <property type="entry name" value="Laminin_G_1"/>
    <property type="match status" value="1"/>
</dbReference>
<dbReference type="AlphaFoldDB" id="A0A4W3GRZ9"/>
<evidence type="ECO:0000313" key="5">
    <source>
        <dbReference type="Ensembl" id="ENSCMIP00000005795.1"/>
    </source>
</evidence>
<protein>
    <submittedName>
        <fullName evidence="5">Pikachurin-like</fullName>
    </submittedName>
</protein>
<evidence type="ECO:0000256" key="3">
    <source>
        <dbReference type="SAM" id="MobiDB-lite"/>
    </source>
</evidence>
<keyword evidence="6" id="KW-1185">Reference proteome</keyword>
<dbReference type="Proteomes" id="UP000314986">
    <property type="component" value="Unassembled WGS sequence"/>
</dbReference>
<keyword evidence="1" id="KW-1015">Disulfide bond</keyword>
<reference evidence="5" key="4">
    <citation type="submission" date="2025-08" db="UniProtKB">
        <authorList>
            <consortium name="Ensembl"/>
        </authorList>
    </citation>
    <scope>IDENTIFICATION</scope>
</reference>
<accession>A0A4W3GRZ9</accession>
<reference evidence="6" key="2">
    <citation type="journal article" date="2007" name="PLoS Biol.">
        <title>Survey sequencing and comparative analysis of the elephant shark (Callorhinchus milii) genome.</title>
        <authorList>
            <person name="Venkatesh B."/>
            <person name="Kirkness E.F."/>
            <person name="Loh Y.H."/>
            <person name="Halpern A.L."/>
            <person name="Lee A.P."/>
            <person name="Johnson J."/>
            <person name="Dandona N."/>
            <person name="Viswanathan L.D."/>
            <person name="Tay A."/>
            <person name="Venter J.C."/>
            <person name="Strausberg R.L."/>
            <person name="Brenner S."/>
        </authorList>
    </citation>
    <scope>NUCLEOTIDE SEQUENCE [LARGE SCALE GENOMIC DNA]</scope>
</reference>
<evidence type="ECO:0000256" key="1">
    <source>
        <dbReference type="ARBA" id="ARBA00023157"/>
    </source>
</evidence>
<dbReference type="Ensembl" id="ENSCMIT00000005989.1">
    <property type="protein sequence ID" value="ENSCMIP00000005795.1"/>
    <property type="gene ID" value="ENSCMIG00000003338.1"/>
</dbReference>
<dbReference type="SUPFAM" id="SSF49899">
    <property type="entry name" value="Concanavalin A-like lectins/glucanases"/>
    <property type="match status" value="1"/>
</dbReference>
<organism evidence="5 6">
    <name type="scientific">Callorhinchus milii</name>
    <name type="common">Ghost shark</name>
    <dbReference type="NCBI Taxonomy" id="7868"/>
    <lineage>
        <taxon>Eukaryota</taxon>
        <taxon>Metazoa</taxon>
        <taxon>Chordata</taxon>
        <taxon>Craniata</taxon>
        <taxon>Vertebrata</taxon>
        <taxon>Chondrichthyes</taxon>
        <taxon>Holocephali</taxon>
        <taxon>Chimaeriformes</taxon>
        <taxon>Callorhinchidae</taxon>
        <taxon>Callorhinchus</taxon>
    </lineage>
</organism>